<organism evidence="1 4">
    <name type="scientific">Poseidonibacter ostreae</name>
    <dbReference type="NCBI Taxonomy" id="2654171"/>
    <lineage>
        <taxon>Bacteria</taxon>
        <taxon>Pseudomonadati</taxon>
        <taxon>Campylobacterota</taxon>
        <taxon>Epsilonproteobacteria</taxon>
        <taxon>Campylobacterales</taxon>
        <taxon>Arcobacteraceae</taxon>
        <taxon>Poseidonibacter</taxon>
    </lineage>
</organism>
<comment type="caution">
    <text evidence="1">The sequence shown here is derived from an EMBL/GenBank/DDBJ whole genome shotgun (WGS) entry which is preliminary data.</text>
</comment>
<accession>A0A6L4WT10</accession>
<dbReference type="AlphaFoldDB" id="A0A6L4WT10"/>
<evidence type="ECO:0000313" key="1">
    <source>
        <dbReference type="EMBL" id="KAB7889005.1"/>
    </source>
</evidence>
<reference evidence="3 4" key="1">
    <citation type="submission" date="2019-10" db="EMBL/GenBank/DDBJ databases">
        <title>Poseidonibacter ostreae sp. nov., isolated from the gut of the Ostrea denselamellosa.</title>
        <authorList>
            <person name="Choi A."/>
        </authorList>
    </citation>
    <scope>NUCLEOTIDE SEQUENCE [LARGE SCALE GENOMIC DNA]</scope>
    <source>
        <strain evidence="1 4">SJOD-M-33</strain>
        <strain evidence="2 3">SJOD-M-5</strain>
    </source>
</reference>
<dbReference type="Proteomes" id="UP000472839">
    <property type="component" value="Unassembled WGS sequence"/>
</dbReference>
<evidence type="ECO:0000313" key="3">
    <source>
        <dbReference type="Proteomes" id="UP000461010"/>
    </source>
</evidence>
<dbReference type="EMBL" id="WFKJ01000010">
    <property type="protein sequence ID" value="KAB7891938.1"/>
    <property type="molecule type" value="Genomic_DNA"/>
</dbReference>
<gene>
    <name evidence="2" type="ORF">GBG18_04940</name>
    <name evidence="1" type="ORF">GBG19_07390</name>
</gene>
<evidence type="ECO:0000313" key="2">
    <source>
        <dbReference type="EMBL" id="KAB7891938.1"/>
    </source>
</evidence>
<dbReference type="RefSeq" id="WP_152188947.1">
    <property type="nucleotide sequence ID" value="NZ_WFKI01000028.1"/>
</dbReference>
<dbReference type="EMBL" id="WFKK01000018">
    <property type="protein sequence ID" value="KAB7889005.1"/>
    <property type="molecule type" value="Genomic_DNA"/>
</dbReference>
<sequence length="60" mass="7002">MSNENINRVVITLNDEEHENFMLHKKNSGKTGQLLGYLAFKKSRLIEKPKKSITQKEEDK</sequence>
<keyword evidence="3" id="KW-1185">Reference proteome</keyword>
<dbReference type="Proteomes" id="UP000461010">
    <property type="component" value="Unassembled WGS sequence"/>
</dbReference>
<evidence type="ECO:0000313" key="4">
    <source>
        <dbReference type="Proteomes" id="UP000472839"/>
    </source>
</evidence>
<proteinExistence type="predicted"/>
<protein>
    <submittedName>
        <fullName evidence="1">Uncharacterized protein</fullName>
    </submittedName>
</protein>
<name>A0A6L4WT10_9BACT</name>